<dbReference type="PANTHER" id="PTHR47708">
    <property type="match status" value="1"/>
</dbReference>
<dbReference type="STRING" id="329046.A0A1Y2CBW2"/>
<dbReference type="Pfam" id="PF07287">
    <property type="entry name" value="AtuA"/>
    <property type="match status" value="1"/>
</dbReference>
<feature type="domain" description="Acyclic terpene utilisation N-terminal" evidence="1">
    <location>
        <begin position="5"/>
        <end position="241"/>
    </location>
</feature>
<evidence type="ECO:0000259" key="1">
    <source>
        <dbReference type="Pfam" id="PF07287"/>
    </source>
</evidence>
<dbReference type="PANTHER" id="PTHR47708:SF2">
    <property type="entry name" value="SI:CH73-132F6.5"/>
    <property type="match status" value="1"/>
</dbReference>
<gene>
    <name evidence="2" type="ORF">BCR33DRAFT_738027</name>
</gene>
<evidence type="ECO:0000313" key="2">
    <source>
        <dbReference type="EMBL" id="ORY44416.1"/>
    </source>
</evidence>
<evidence type="ECO:0000313" key="3">
    <source>
        <dbReference type="Proteomes" id="UP000193642"/>
    </source>
</evidence>
<dbReference type="InterPro" id="IPR010839">
    <property type="entry name" value="AtuA_N"/>
</dbReference>
<protein>
    <submittedName>
        <fullName evidence="2">DUF1446-domain-containing protein</fullName>
    </submittedName>
</protein>
<dbReference type="OrthoDB" id="10265871at2759"/>
<reference evidence="2 3" key="1">
    <citation type="submission" date="2016-07" db="EMBL/GenBank/DDBJ databases">
        <title>Pervasive Adenine N6-methylation of Active Genes in Fungi.</title>
        <authorList>
            <consortium name="DOE Joint Genome Institute"/>
            <person name="Mondo S.J."/>
            <person name="Dannebaum R.O."/>
            <person name="Kuo R.C."/>
            <person name="Labutti K."/>
            <person name="Haridas S."/>
            <person name="Kuo A."/>
            <person name="Salamov A."/>
            <person name="Ahrendt S.R."/>
            <person name="Lipzen A."/>
            <person name="Sullivan W."/>
            <person name="Andreopoulos W.B."/>
            <person name="Clum A."/>
            <person name="Lindquist E."/>
            <person name="Daum C."/>
            <person name="Ramamoorthy G.K."/>
            <person name="Gryganskyi A."/>
            <person name="Culley D."/>
            <person name="Magnuson J.K."/>
            <person name="James T.Y."/>
            <person name="O'Malley M.A."/>
            <person name="Stajich J.E."/>
            <person name="Spatafora J.W."/>
            <person name="Visel A."/>
            <person name="Grigoriev I.V."/>
        </authorList>
    </citation>
    <scope>NUCLEOTIDE SEQUENCE [LARGE SCALE GENOMIC DNA]</scope>
    <source>
        <strain evidence="2 3">JEL800</strain>
    </source>
</reference>
<dbReference type="AlphaFoldDB" id="A0A1Y2CBW2"/>
<name>A0A1Y2CBW2_9FUNG</name>
<organism evidence="2 3">
    <name type="scientific">Rhizoclosmatium globosum</name>
    <dbReference type="NCBI Taxonomy" id="329046"/>
    <lineage>
        <taxon>Eukaryota</taxon>
        <taxon>Fungi</taxon>
        <taxon>Fungi incertae sedis</taxon>
        <taxon>Chytridiomycota</taxon>
        <taxon>Chytridiomycota incertae sedis</taxon>
        <taxon>Chytridiomycetes</taxon>
        <taxon>Chytridiales</taxon>
        <taxon>Chytriomycetaceae</taxon>
        <taxon>Rhizoclosmatium</taxon>
    </lineage>
</organism>
<accession>A0A1Y2CBW2</accession>
<sequence length="249" mass="26333">MTPPIRVGCYSAFWGDSALAAGQLISMVILSRDENPPDYIVADYLAEVTMGILARQSKGSKGGFVSEFVDQVYVKNATTIAKRGIKIITNAGGLDPLSCKAAIESAAAKIFAKDPSQIPIVAAVFGDDVWVDKPRRELLQKAVASGEALPFGHLGSTDASREEWPKGKEKSILSVNVYMGVAGILQALKSNATIIVTGRVVDSALVLAPLMHEFNWSPNSYDLLAAGSLAGHIIECGCHATVETSQTGV</sequence>
<proteinExistence type="predicted"/>
<dbReference type="Proteomes" id="UP000193642">
    <property type="component" value="Unassembled WGS sequence"/>
</dbReference>
<keyword evidence="3" id="KW-1185">Reference proteome</keyword>
<dbReference type="EMBL" id="MCGO01000022">
    <property type="protein sequence ID" value="ORY44416.1"/>
    <property type="molecule type" value="Genomic_DNA"/>
</dbReference>
<comment type="caution">
    <text evidence="2">The sequence shown here is derived from an EMBL/GenBank/DDBJ whole genome shotgun (WGS) entry which is preliminary data.</text>
</comment>